<reference evidence="2 3" key="1">
    <citation type="submission" date="2018-05" db="EMBL/GenBank/DDBJ databases">
        <title>Coraliomargarita sinensis sp. nov., isolated from a marine solar saltern.</title>
        <authorList>
            <person name="Zhou L.Y."/>
        </authorList>
    </citation>
    <scope>NUCLEOTIDE SEQUENCE [LARGE SCALE GENOMIC DNA]</scope>
    <source>
        <strain evidence="2 3">WN38</strain>
    </source>
</reference>
<name>A0A317ZM46_9BACT</name>
<proteinExistence type="predicted"/>
<dbReference type="AlphaFoldDB" id="A0A317ZM46"/>
<evidence type="ECO:0000313" key="2">
    <source>
        <dbReference type="EMBL" id="PXA04889.1"/>
    </source>
</evidence>
<accession>A0A317ZM46</accession>
<feature type="chain" id="PRO_5016325754" description="PEP-CTERM protein-sorting domain-containing protein" evidence="1">
    <location>
        <begin position="20"/>
        <end position="281"/>
    </location>
</feature>
<evidence type="ECO:0008006" key="4">
    <source>
        <dbReference type="Google" id="ProtNLM"/>
    </source>
</evidence>
<feature type="signal peptide" evidence="1">
    <location>
        <begin position="1"/>
        <end position="19"/>
    </location>
</feature>
<dbReference type="InParanoid" id="A0A317ZM46"/>
<dbReference type="RefSeq" id="WP_110129892.1">
    <property type="nucleotide sequence ID" value="NZ_QHJQ01000002.1"/>
</dbReference>
<protein>
    <recommendedName>
        <fullName evidence="4">PEP-CTERM protein-sorting domain-containing protein</fullName>
    </recommendedName>
</protein>
<sequence>MKKHYLLTIGLGILTSPLAATLLVEESFEQTPVGNDLDTTSTNGIGLSGSWSNSGGDYIMQSGSLGYGSLATSGNSIITDSTTDSIAHNTISASLTGSPEVWFSFTFQTDSLSTNPKYLFALANDRIGSMFGSSINNSGTGFGIDLKSGTAGTYTGGTNGNVFVSGTDSADISVDTPIFIVGKIRWDVDVEGTATDILELYQPSSSDLSTEGAVVSTASGTFTNADLTTVSLGSRQNAGTIFDELRFGTTYADVAPVPEPSAFALLSGFLGLTWIMLRRRR</sequence>
<dbReference type="OrthoDB" id="233178at2"/>
<dbReference type="EMBL" id="QHJQ01000002">
    <property type="protein sequence ID" value="PXA04889.1"/>
    <property type="molecule type" value="Genomic_DNA"/>
</dbReference>
<dbReference type="Proteomes" id="UP000247099">
    <property type="component" value="Unassembled WGS sequence"/>
</dbReference>
<gene>
    <name evidence="2" type="ORF">DDZ13_02695</name>
</gene>
<evidence type="ECO:0000313" key="3">
    <source>
        <dbReference type="Proteomes" id="UP000247099"/>
    </source>
</evidence>
<keyword evidence="1" id="KW-0732">Signal</keyword>
<keyword evidence="3" id="KW-1185">Reference proteome</keyword>
<organism evidence="2 3">
    <name type="scientific">Coraliomargarita sinensis</name>
    <dbReference type="NCBI Taxonomy" id="2174842"/>
    <lineage>
        <taxon>Bacteria</taxon>
        <taxon>Pseudomonadati</taxon>
        <taxon>Verrucomicrobiota</taxon>
        <taxon>Opitutia</taxon>
        <taxon>Puniceicoccales</taxon>
        <taxon>Coraliomargaritaceae</taxon>
        <taxon>Coraliomargarita</taxon>
    </lineage>
</organism>
<evidence type="ECO:0000256" key="1">
    <source>
        <dbReference type="SAM" id="SignalP"/>
    </source>
</evidence>
<comment type="caution">
    <text evidence="2">The sequence shown here is derived from an EMBL/GenBank/DDBJ whole genome shotgun (WGS) entry which is preliminary data.</text>
</comment>